<dbReference type="GO" id="GO:0005886">
    <property type="term" value="C:plasma membrane"/>
    <property type="evidence" value="ECO:0007669"/>
    <property type="project" value="UniProtKB-SubCell"/>
</dbReference>
<organism evidence="7 8">
    <name type="scientific">Tsukamurella pulmonis</name>
    <dbReference type="NCBI Taxonomy" id="47312"/>
    <lineage>
        <taxon>Bacteria</taxon>
        <taxon>Bacillati</taxon>
        <taxon>Actinomycetota</taxon>
        <taxon>Actinomycetes</taxon>
        <taxon>Mycobacteriales</taxon>
        <taxon>Tsukamurellaceae</taxon>
        <taxon>Tsukamurella</taxon>
    </lineage>
</organism>
<reference evidence="8" key="1">
    <citation type="submission" date="2016-10" db="EMBL/GenBank/DDBJ databases">
        <authorList>
            <person name="Varghese N."/>
            <person name="Submissions S."/>
        </authorList>
    </citation>
    <scope>NUCLEOTIDE SEQUENCE [LARGE SCALE GENOMIC DNA]</scope>
    <source>
        <strain evidence="8">DSM 44142</strain>
    </source>
</reference>
<dbReference type="Pfam" id="PF00005">
    <property type="entry name" value="ABC_tran"/>
    <property type="match status" value="1"/>
</dbReference>
<dbReference type="PROSITE" id="PS50893">
    <property type="entry name" value="ABC_TRANSPORTER_2"/>
    <property type="match status" value="1"/>
</dbReference>
<evidence type="ECO:0000256" key="3">
    <source>
        <dbReference type="ARBA" id="ARBA00022741"/>
    </source>
</evidence>
<dbReference type="EMBL" id="FNLF01000002">
    <property type="protein sequence ID" value="SDQ61733.1"/>
    <property type="molecule type" value="Genomic_DNA"/>
</dbReference>
<dbReference type="GO" id="GO:0005524">
    <property type="term" value="F:ATP binding"/>
    <property type="evidence" value="ECO:0007669"/>
    <property type="project" value="UniProtKB-KW"/>
</dbReference>
<keyword evidence="8" id="KW-1185">Reference proteome</keyword>
<dbReference type="InterPro" id="IPR003439">
    <property type="entry name" value="ABC_transporter-like_ATP-bd"/>
</dbReference>
<evidence type="ECO:0000313" key="8">
    <source>
        <dbReference type="Proteomes" id="UP000183053"/>
    </source>
</evidence>
<dbReference type="CDD" id="cd03230">
    <property type="entry name" value="ABC_DR_subfamily_A"/>
    <property type="match status" value="1"/>
</dbReference>
<dbReference type="SUPFAM" id="SSF52540">
    <property type="entry name" value="P-loop containing nucleoside triphosphate hydrolases"/>
    <property type="match status" value="1"/>
</dbReference>
<dbReference type="InterPro" id="IPR003593">
    <property type="entry name" value="AAA+_ATPase"/>
</dbReference>
<dbReference type="InterPro" id="IPR050763">
    <property type="entry name" value="ABC_transporter_ATP-binding"/>
</dbReference>
<keyword evidence="5" id="KW-0046">Antibiotic resistance</keyword>
<evidence type="ECO:0000313" key="7">
    <source>
        <dbReference type="EMBL" id="SDQ61733.1"/>
    </source>
</evidence>
<dbReference type="AlphaFoldDB" id="A0A1H1CC12"/>
<name>A0A1H1CC12_9ACTN</name>
<dbReference type="Gene3D" id="3.40.50.300">
    <property type="entry name" value="P-loop containing nucleotide triphosphate hydrolases"/>
    <property type="match status" value="1"/>
</dbReference>
<keyword evidence="3" id="KW-0547">Nucleotide-binding</keyword>
<protein>
    <submittedName>
        <fullName evidence="7">ABC-2 type transport system ATP-binding protein</fullName>
    </submittedName>
</protein>
<evidence type="ECO:0000259" key="6">
    <source>
        <dbReference type="PROSITE" id="PS50893"/>
    </source>
</evidence>
<dbReference type="PANTHER" id="PTHR42711:SF17">
    <property type="entry name" value="ABC TRANSPORTER ATP-BINDING PROTEIN"/>
    <property type="match status" value="1"/>
</dbReference>
<comment type="subcellular location">
    <subcellularLocation>
        <location evidence="1">Cell membrane</location>
        <topology evidence="1">Peripheral membrane protein</topology>
    </subcellularLocation>
</comment>
<gene>
    <name evidence="7" type="ORF">SAMN04489765_1131</name>
</gene>
<sequence>MLAISTRISTRRWRCEAAVDHRIIGMTIAHNATAGVAPGVAALDIHGLTKGFTASDGERFRAVDGIDLTVRPGEVVAFLGPNGAGKSTTIDMILGLTQPDDGAVQVFGLPPAEAVRSGRVAAVLQTGGLLPDLTVQGTVELIASLFPGADAEDAIRRAGLDELRQRKVSKCSGGQQQSLRFALALLPKPDLLILDEPTAGMDVDARRRFWADVRADAQKGTTVLFATHYLEEADHFADRVVMVARGRVVADGTTADVRARTSGRSVSAVLSRADADAALRALPGTRVSEIRGDRTVFITDQRANSGAATSDDLLRFLLTQTGARELEAASLGLEDVFVQLTADREAAR</sequence>
<keyword evidence="2" id="KW-0813">Transport</keyword>
<accession>A0A1H1CC12</accession>
<evidence type="ECO:0000256" key="4">
    <source>
        <dbReference type="ARBA" id="ARBA00022840"/>
    </source>
</evidence>
<dbReference type="Proteomes" id="UP000183053">
    <property type="component" value="Unassembled WGS sequence"/>
</dbReference>
<dbReference type="GO" id="GO:0016887">
    <property type="term" value="F:ATP hydrolysis activity"/>
    <property type="evidence" value="ECO:0007669"/>
    <property type="project" value="InterPro"/>
</dbReference>
<dbReference type="STRING" id="47312.SAMN04489765_1131"/>
<evidence type="ECO:0000256" key="1">
    <source>
        <dbReference type="ARBA" id="ARBA00004202"/>
    </source>
</evidence>
<proteinExistence type="predicted"/>
<evidence type="ECO:0000256" key="5">
    <source>
        <dbReference type="ARBA" id="ARBA00023251"/>
    </source>
</evidence>
<dbReference type="PANTHER" id="PTHR42711">
    <property type="entry name" value="ABC TRANSPORTER ATP-BINDING PROTEIN"/>
    <property type="match status" value="1"/>
</dbReference>
<feature type="domain" description="ABC transporter" evidence="6">
    <location>
        <begin position="43"/>
        <end position="270"/>
    </location>
</feature>
<dbReference type="GO" id="GO:0046677">
    <property type="term" value="P:response to antibiotic"/>
    <property type="evidence" value="ECO:0007669"/>
    <property type="project" value="UniProtKB-KW"/>
</dbReference>
<keyword evidence="4 7" id="KW-0067">ATP-binding</keyword>
<dbReference type="InterPro" id="IPR027417">
    <property type="entry name" value="P-loop_NTPase"/>
</dbReference>
<dbReference type="SMART" id="SM00382">
    <property type="entry name" value="AAA"/>
    <property type="match status" value="1"/>
</dbReference>
<evidence type="ECO:0000256" key="2">
    <source>
        <dbReference type="ARBA" id="ARBA00022448"/>
    </source>
</evidence>